<dbReference type="AlphaFoldDB" id="A0A140DWB4"/>
<evidence type="ECO:0000313" key="9">
    <source>
        <dbReference type="Proteomes" id="UP000069771"/>
    </source>
</evidence>
<dbReference type="PANTHER" id="PTHR43840:SF50">
    <property type="entry name" value="MANGANESE EFFLUX SYSTEM PROTEIN MNES"/>
    <property type="match status" value="1"/>
</dbReference>
<keyword evidence="9" id="KW-1185">Reference proteome</keyword>
<gene>
    <name evidence="8" type="ORF">AALO17_18070</name>
</gene>
<evidence type="ECO:0000256" key="2">
    <source>
        <dbReference type="ARBA" id="ARBA00022448"/>
    </source>
</evidence>
<dbReference type="InterPro" id="IPR050291">
    <property type="entry name" value="CDF_Transporter"/>
</dbReference>
<dbReference type="Proteomes" id="UP000069771">
    <property type="component" value="Chromosome"/>
</dbReference>
<feature type="transmembrane region" description="Helical" evidence="6">
    <location>
        <begin position="145"/>
        <end position="165"/>
    </location>
</feature>
<protein>
    <recommendedName>
        <fullName evidence="7">Cation efflux protein transmembrane domain-containing protein</fullName>
    </recommendedName>
</protein>
<reference evidence="8 9" key="1">
    <citation type="journal article" date="2016" name="Gut Pathog.">
        <title>Whole genome sequencing of "Faecalibaculum rodentium" ALO17, isolated from C57BL/6J laboratory mouse feces.</title>
        <authorList>
            <person name="Lim S."/>
            <person name="Chang D.H."/>
            <person name="Ahn S."/>
            <person name="Kim B.C."/>
        </authorList>
    </citation>
    <scope>NUCLEOTIDE SEQUENCE [LARGE SCALE GENOMIC DNA]</scope>
    <source>
        <strain evidence="8 9">Alo17</strain>
    </source>
</reference>
<dbReference type="PANTHER" id="PTHR43840">
    <property type="entry name" value="MITOCHONDRIAL METAL TRANSPORTER 1-RELATED"/>
    <property type="match status" value="1"/>
</dbReference>
<feature type="transmembrane region" description="Helical" evidence="6">
    <location>
        <begin position="115"/>
        <end position="133"/>
    </location>
</feature>
<proteinExistence type="predicted"/>
<dbReference type="GO" id="GO:0008324">
    <property type="term" value="F:monoatomic cation transmembrane transporter activity"/>
    <property type="evidence" value="ECO:0007669"/>
    <property type="project" value="InterPro"/>
</dbReference>
<dbReference type="InterPro" id="IPR058533">
    <property type="entry name" value="Cation_efflux_TM"/>
</dbReference>
<organism evidence="8 9">
    <name type="scientific">Faecalibaculum rodentium</name>
    <dbReference type="NCBI Taxonomy" id="1702221"/>
    <lineage>
        <taxon>Bacteria</taxon>
        <taxon>Bacillati</taxon>
        <taxon>Bacillota</taxon>
        <taxon>Erysipelotrichia</taxon>
        <taxon>Erysipelotrichales</taxon>
        <taxon>Erysipelotrichaceae</taxon>
        <taxon>Faecalibaculum</taxon>
    </lineage>
</organism>
<evidence type="ECO:0000259" key="7">
    <source>
        <dbReference type="Pfam" id="PF01545"/>
    </source>
</evidence>
<keyword evidence="5 6" id="KW-0472">Membrane</keyword>
<keyword evidence="3 6" id="KW-0812">Transmembrane</keyword>
<evidence type="ECO:0000256" key="6">
    <source>
        <dbReference type="SAM" id="Phobius"/>
    </source>
</evidence>
<accession>A0A140DWB4</accession>
<dbReference type="GO" id="GO:0016020">
    <property type="term" value="C:membrane"/>
    <property type="evidence" value="ECO:0007669"/>
    <property type="project" value="UniProtKB-SubCell"/>
</dbReference>
<evidence type="ECO:0000256" key="3">
    <source>
        <dbReference type="ARBA" id="ARBA00022692"/>
    </source>
</evidence>
<dbReference type="InterPro" id="IPR002524">
    <property type="entry name" value="Cation_efflux"/>
</dbReference>
<evidence type="ECO:0000313" key="8">
    <source>
        <dbReference type="EMBL" id="AMK54941.1"/>
    </source>
</evidence>
<feature type="domain" description="Cation efflux protein transmembrane" evidence="7">
    <location>
        <begin position="49"/>
        <end position="164"/>
    </location>
</feature>
<dbReference type="Gene3D" id="1.20.1510.10">
    <property type="entry name" value="Cation efflux protein transmembrane domain"/>
    <property type="match status" value="1"/>
</dbReference>
<comment type="subcellular location">
    <subcellularLocation>
        <location evidence="1">Membrane</location>
        <topology evidence="1">Multi-pass membrane protein</topology>
    </subcellularLocation>
</comment>
<dbReference type="NCBIfam" id="TIGR01297">
    <property type="entry name" value="CDF"/>
    <property type="match status" value="1"/>
</dbReference>
<evidence type="ECO:0000256" key="5">
    <source>
        <dbReference type="ARBA" id="ARBA00023136"/>
    </source>
</evidence>
<sequence length="216" mass="23573">MFWSSTENSCLICQAAADNPNRKEGFDKTVKNKSRAGHSRTAIITTTSMVGIAVNALLAAVKVVIGQITGSLAVSFDGVNNLTDAGSSVITLISTKLAEREPDKQHPYGFGRTEYLSTFVIAMIILYAGISSLSESVQKLLRGGVPSYSSLSLWILLLAVVSKIGRDCTPFPRRKRLVPDLWRLRERMASMTRSCPVLSWPVHCCTGLWGSPWRPG</sequence>
<name>A0A140DWB4_9FIRM</name>
<dbReference type="InterPro" id="IPR027469">
    <property type="entry name" value="Cation_efflux_TMD_sf"/>
</dbReference>
<dbReference type="KEGG" id="fro:AALO17_18070"/>
<dbReference type="STRING" id="1702221.AALO17_18070"/>
<evidence type="ECO:0000256" key="4">
    <source>
        <dbReference type="ARBA" id="ARBA00022989"/>
    </source>
</evidence>
<dbReference type="SUPFAM" id="SSF161111">
    <property type="entry name" value="Cation efflux protein transmembrane domain-like"/>
    <property type="match status" value="1"/>
</dbReference>
<dbReference type="EMBL" id="CP011391">
    <property type="protein sequence ID" value="AMK54941.1"/>
    <property type="molecule type" value="Genomic_DNA"/>
</dbReference>
<keyword evidence="4 6" id="KW-1133">Transmembrane helix</keyword>
<evidence type="ECO:0000256" key="1">
    <source>
        <dbReference type="ARBA" id="ARBA00004141"/>
    </source>
</evidence>
<dbReference type="Pfam" id="PF01545">
    <property type="entry name" value="Cation_efflux"/>
    <property type="match status" value="1"/>
</dbReference>
<keyword evidence="2" id="KW-0813">Transport</keyword>